<accession>A0A8T1Z9B0</accession>
<keyword evidence="1" id="KW-0812">Transmembrane</keyword>
<protein>
    <submittedName>
        <fullName evidence="2">Uncharacterized protein</fullName>
    </submittedName>
</protein>
<name>A0A8T1Z9B0_ARASU</name>
<keyword evidence="1" id="KW-0472">Membrane</keyword>
<feature type="transmembrane region" description="Helical" evidence="1">
    <location>
        <begin position="62"/>
        <end position="81"/>
    </location>
</feature>
<dbReference type="Proteomes" id="UP000694251">
    <property type="component" value="Chromosome 11"/>
</dbReference>
<keyword evidence="3" id="KW-1185">Reference proteome</keyword>
<reference evidence="2 3" key="1">
    <citation type="submission" date="2020-12" db="EMBL/GenBank/DDBJ databases">
        <title>Concerted genomic and epigenomic changes stabilize Arabidopsis allopolyploids.</title>
        <authorList>
            <person name="Chen Z."/>
        </authorList>
    </citation>
    <scope>NUCLEOTIDE SEQUENCE [LARGE SCALE GENOMIC DNA]</scope>
    <source>
        <strain evidence="2">As9502</strain>
        <tissue evidence="2">Leaf</tissue>
    </source>
</reference>
<dbReference type="EMBL" id="JAEFBJ010000011">
    <property type="protein sequence ID" value="KAG7554698.1"/>
    <property type="molecule type" value="Genomic_DNA"/>
</dbReference>
<feature type="non-terminal residue" evidence="2">
    <location>
        <position position="1"/>
    </location>
</feature>
<keyword evidence="1" id="KW-1133">Transmembrane helix</keyword>
<organism evidence="2 3">
    <name type="scientific">Arabidopsis suecica</name>
    <name type="common">Swedish thale-cress</name>
    <name type="synonym">Cardaminopsis suecica</name>
    <dbReference type="NCBI Taxonomy" id="45249"/>
    <lineage>
        <taxon>Eukaryota</taxon>
        <taxon>Viridiplantae</taxon>
        <taxon>Streptophyta</taxon>
        <taxon>Embryophyta</taxon>
        <taxon>Tracheophyta</taxon>
        <taxon>Spermatophyta</taxon>
        <taxon>Magnoliopsida</taxon>
        <taxon>eudicotyledons</taxon>
        <taxon>Gunneridae</taxon>
        <taxon>Pentapetalae</taxon>
        <taxon>rosids</taxon>
        <taxon>malvids</taxon>
        <taxon>Brassicales</taxon>
        <taxon>Brassicaceae</taxon>
        <taxon>Camelineae</taxon>
        <taxon>Arabidopsis</taxon>
    </lineage>
</organism>
<evidence type="ECO:0000313" key="2">
    <source>
        <dbReference type="EMBL" id="KAG7554698.1"/>
    </source>
</evidence>
<evidence type="ECO:0000313" key="3">
    <source>
        <dbReference type="Proteomes" id="UP000694251"/>
    </source>
</evidence>
<dbReference type="AlphaFoldDB" id="A0A8T1Z9B0"/>
<feature type="transmembrane region" description="Helical" evidence="1">
    <location>
        <begin position="87"/>
        <end position="106"/>
    </location>
</feature>
<sequence>ESNDVSFFSFLVVQADLLLALLLLALHLNLELHLQLHMYHHPLHLQLHLLHAAHRLVLKDRLRLHIGLVAMMIIICLEEYFEVCVAMIKIVAMMGIGVLAMVKVYLGTRFEVCSLISL</sequence>
<gene>
    <name evidence="2" type="ORF">ISN44_As11g009150</name>
</gene>
<proteinExistence type="predicted"/>
<feature type="non-terminal residue" evidence="2">
    <location>
        <position position="118"/>
    </location>
</feature>
<evidence type="ECO:0000256" key="1">
    <source>
        <dbReference type="SAM" id="Phobius"/>
    </source>
</evidence>
<comment type="caution">
    <text evidence="2">The sequence shown here is derived from an EMBL/GenBank/DDBJ whole genome shotgun (WGS) entry which is preliminary data.</text>
</comment>
<feature type="transmembrane region" description="Helical" evidence="1">
    <location>
        <begin position="6"/>
        <end position="28"/>
    </location>
</feature>